<comment type="caution">
    <text evidence="3">The sequence shown here is derived from an EMBL/GenBank/DDBJ whole genome shotgun (WGS) entry which is preliminary data.</text>
</comment>
<dbReference type="InterPro" id="IPR015943">
    <property type="entry name" value="WD40/YVTN_repeat-like_dom_sf"/>
</dbReference>
<feature type="compositionally biased region" description="Low complexity" evidence="1">
    <location>
        <begin position="1951"/>
        <end position="1971"/>
    </location>
</feature>
<sequence>MQEMTLKDAAVYMTPPPRRSTRKRHLLSYIALLSAAVTLSTVLPSPWTIFREPNTTNFKLERFGPGDPAFEWKDNIWPIHKQTPWDISTDFPHPRKLEYDVKEGTWLRLDVHPTSGDVVFDMVGDIYCLPGTEVLHASGGVPVNARPILQGVPHDSHPRFSPEGDRLVFRSDAELGVDNIWIMEWKGCDAMNLKRPGLRHLLDTKDSEEEMLAQSINEDAVRKYNRLMREGRSGALRVTNETYRSVIDARFHPSGSKVIATKWYTSERSLGAGEGWEYQAPSLDALRRQSTQPIPAGSGKVLVGRTLPRGWTVEQYPDQQIGPEQFLWKGNDTLIFSKNIVDEFTFTYSKDVHAGIYAIFAQNLTTGVTEALVNALPGGASRPELSRDGRTLAFVRRVRDKEALVFKDLLTGTIHNIWHGLTYDLTPVSSPMGTYPTFSFTPDDDAVVIWAAGQIYLVPLSKNSRGERVASLTSPRPIPFRARIEKRLAETRRTFTNLVAIETQNTQPVHAFRDLRVDHTGHRIVFEAGGLTYWQEVGAKRAQRVPVLDEQSPYYSASFVSGTNLVVHTRWSDSTFSSFELADIQSGRAYAIQGLPLGRYFSPVLCECRSSSRSIAFLKSGGTSLTGDILATAQPGLYLADVVLPDESKIRQVEVQNVRFVPSDIDVGVDGRVNMRFIEANKKLLVQQNSRAFVIDFEGNTDQFGKYPHTTLSEGKMSAEFAVSTRTTSEGHIETDNAAFVDFFHVYIAPGSAASKGDALWSKPGNSTKGLVRVSLDGGHDITWSPDGRKLFWFMGPYLHSLEVSKLDKCSSEIKNDQVKFGISCVKSLLDIEKVAIEHETDISRLRQEATGRRYSHEDGQQAHTDMVLITNATILTMELGHPERDIIRDGMMLIRGGVIQYVGRPHKDLIKPPFGVTVIDARGGFVTPGFIDVHAHWLGYTDRYPAKSWELQTYLAYGVTTVHNPSSDSVHGFVERTRVENGQMVGPRILSAGTVIYGAGIAAWNQDIVDMDEARSALVRIKAEGGAVAISYKNYNQPSRASRQRLLKAARNVNMLCFSEGGANYDWDLTYIIDGMTTVEHALPVPGLFDDVLLLYARSGTGSTPTHLVNYGGAWGEQIIWAKEDVANDSKQRRFTRHDILAAITESTTRPHDSFAFYNTSASIANMVALGLLTHIGSHGEPPLGLGYHAEMGFVSTGGLSNYEVIRAATSSAAKTLGVFDSLGSLSRGKLADFLIYPPGVDLLEGEISSKTRQLIYVARNGRIWEADTMVEFWPSKGKKQTMPIMNADCAGDATEPLRAYSRFSLLIPIPPPTSPYSPRRPLLARARMDTAESIPAGAKAACDALCTVLGVKVPLRLIPQPPTLKPHILIKRDIAKDDESNDVDPKCARFTFVANKRINVNKGAVLLFGIEQPTPEGAAKSATQNLDSFLLEADLIGTADEEEDAPKVKKKVASEVKRARSQARRNIVALPPKMRKSLGEKLPNMYYAAAHELRPTPAIPSSVPSDAHTSRVFATAAVQTDDLVVPPPSPPPISIIPRAPSCSLDDLRKSPVQLPSPVSADHARETTPNPSWAPLEDEMTYHYEMERSLSPMDLESGSSSLEASPARGQVALPGENVAPTQKVPPEAERVSFAIADDALPPPAEELDPPPLVAVSSGSTSANILETPPRSLAEAQALRVASPPPPDSPELIVIELSGPMEGVIESLPEVEVKREQIQAVETLAFLNDNVKSSNSVPVPTIPDATSARSAKEIPSEPRAMRNAVSSPTWAAGRAPPTFVKSTQASTWDAQTATPSYAPATPTLYNPLGIRPSANAPVFHRAPPTGPRSLLGASSSSSSSAGAPKKPVVVGAKWTASRGPAQAQPGAPVNATLSSSSSASSSSISASTSTSSSAQALASSQPTSPALSWAASPPTAPKADRDLGAIIGYTSPSPPPEREAAPSSSPPSAPPLAIKLAPLAAASSADAPTSSKWKRIDNANGGTSSCTPTPTSTLPPALPSSSVAAPPPPVPAVQPASIPIPTASSPTVPSNNAQTLPIPAVRPVPNPLQTSSSTSTAPPKPSPSATTTPRSASVGVTPPPAPAIVRTATIPLPSKPIAIPVIPTPNRPASVLAIPASFRNAATRSATPTAHTAPPASSSSNSLSLASRLSPHTAILVPNASWTKANSASVPPDSLNASNPSSTSNPSDMSITTANASPPNPRKRPHESSVKTVEVKLSSSPAVSSVPLGPVKIEMSPTLEYASLDPVASSSAASSSSCSAVIAGYQRTTTPVTPLSFLKTHIPQPASSQMAVDADPTEGTDTTDATATTATGTKKKRRRQKKAQRRTGDVQDGQALAAEWPTTVPKLKHRLVPNVNPPPGASAVPGVKKIMVSEDGARIAILCEDHTLRIWLNESSGVAPGEIARLNHKQSLVTACWMDMRRILVLTRDGVVLLWTRSMNGKEEWTPQRLFALQEIGPDGAPCCLAYSPDRIAVSVPSGVKIWLHIEGKWQQQRDIIRGGVTAIKFVHDGAGLIGGCRDGVIWYCEVPNGTLRAYAFISQQRRAIESIDIHFSGQRMLVTQEGGRAYLITLNPNENRGTIERTYTSEMFHNSPTPMFPGMFAMRGQTVLYGYMQDCVPIWNRKKGGIVYGLKHNKGDVVQAAATFDDPSGVGGSMITGTSKGELFWWPPPEVHQSASHADTPDDASRKRQKVG</sequence>
<feature type="region of interest" description="Disordered" evidence="1">
    <location>
        <begin position="2286"/>
        <end position="2333"/>
    </location>
</feature>
<dbReference type="SUPFAM" id="SSF82171">
    <property type="entry name" value="DPP6 N-terminal domain-like"/>
    <property type="match status" value="1"/>
</dbReference>
<feature type="compositionally biased region" description="Low complexity" evidence="1">
    <location>
        <begin position="1871"/>
        <end position="1908"/>
    </location>
</feature>
<dbReference type="InterPro" id="IPR036322">
    <property type="entry name" value="WD40_repeat_dom_sf"/>
</dbReference>
<proteinExistence type="predicted"/>
<reference evidence="3 4" key="1">
    <citation type="journal article" date="2020" name="ISME J.">
        <title>Uncovering the hidden diversity of litter-decomposition mechanisms in mushroom-forming fungi.</title>
        <authorList>
            <person name="Floudas D."/>
            <person name="Bentzer J."/>
            <person name="Ahren D."/>
            <person name="Johansson T."/>
            <person name="Persson P."/>
            <person name="Tunlid A."/>
        </authorList>
    </citation>
    <scope>NUCLEOTIDE SEQUENCE [LARGE SCALE GENOMIC DNA]</scope>
    <source>
        <strain evidence="3 4">CBS 101986</strain>
    </source>
</reference>
<protein>
    <recommendedName>
        <fullName evidence="2">Amidohydrolase-related domain-containing protein</fullName>
    </recommendedName>
</protein>
<feature type="compositionally biased region" description="Low complexity" evidence="1">
    <location>
        <begin position="2013"/>
        <end position="2030"/>
    </location>
</feature>
<dbReference type="PANTHER" id="PTHR43135:SF3">
    <property type="entry name" value="ALPHA-D-RIBOSE 1-METHYLPHOSPHONATE 5-TRIPHOSPHATE DIPHOSPHATASE"/>
    <property type="match status" value="1"/>
</dbReference>
<feature type="compositionally biased region" description="Low complexity" evidence="1">
    <location>
        <begin position="1829"/>
        <end position="1843"/>
    </location>
</feature>
<keyword evidence="4" id="KW-1185">Reference proteome</keyword>
<feature type="compositionally biased region" description="Low complexity" evidence="1">
    <location>
        <begin position="1983"/>
        <end position="2004"/>
    </location>
</feature>
<dbReference type="SUPFAM" id="SSF51556">
    <property type="entry name" value="Metallo-dependent hydrolases"/>
    <property type="match status" value="1"/>
</dbReference>
<feature type="region of interest" description="Disordered" evidence="1">
    <location>
        <begin position="2123"/>
        <end position="2145"/>
    </location>
</feature>
<feature type="region of interest" description="Disordered" evidence="1">
    <location>
        <begin position="1737"/>
        <end position="1776"/>
    </location>
</feature>
<feature type="compositionally biased region" description="Low complexity" evidence="1">
    <location>
        <begin position="2050"/>
        <end position="2073"/>
    </location>
</feature>
<dbReference type="Gene3D" id="2.130.10.10">
    <property type="entry name" value="YVTN repeat-like/Quinoprotein amine dehydrogenase"/>
    <property type="match status" value="1"/>
</dbReference>
<feature type="compositionally biased region" description="Basic residues" evidence="1">
    <location>
        <begin position="2313"/>
        <end position="2325"/>
    </location>
</feature>
<dbReference type="Pfam" id="PF01979">
    <property type="entry name" value="Amidohydro_1"/>
    <property type="match status" value="1"/>
</dbReference>
<dbReference type="PANTHER" id="PTHR43135">
    <property type="entry name" value="ALPHA-D-RIBOSE 1-METHYLPHOSPHONATE 5-TRIPHOSPHATE DIPHOSPHATASE"/>
    <property type="match status" value="1"/>
</dbReference>
<dbReference type="SUPFAM" id="SSF50978">
    <property type="entry name" value="WD40 repeat-like"/>
    <property type="match status" value="1"/>
</dbReference>
<feature type="region of interest" description="Disordered" evidence="1">
    <location>
        <begin position="1816"/>
        <end position="2080"/>
    </location>
</feature>
<dbReference type="OrthoDB" id="194468at2759"/>
<dbReference type="InterPro" id="IPR051781">
    <property type="entry name" value="Metallo-dep_Hydrolase"/>
</dbReference>
<dbReference type="InterPro" id="IPR011659">
    <property type="entry name" value="WD40"/>
</dbReference>
<dbReference type="SMART" id="SM00320">
    <property type="entry name" value="WD40"/>
    <property type="match status" value="4"/>
</dbReference>
<dbReference type="Pfam" id="PF07676">
    <property type="entry name" value="PD40"/>
    <property type="match status" value="1"/>
</dbReference>
<evidence type="ECO:0000313" key="4">
    <source>
        <dbReference type="Proteomes" id="UP000567179"/>
    </source>
</evidence>
<dbReference type="Gene3D" id="2.30.40.10">
    <property type="entry name" value="Urease, subunit C, domain 1"/>
    <property type="match status" value="1"/>
</dbReference>
<dbReference type="InterPro" id="IPR011042">
    <property type="entry name" value="6-blade_b-propeller_TolB-like"/>
</dbReference>
<accession>A0A8H5FBD0</accession>
<name>A0A8H5FBD0_9AGAR</name>
<evidence type="ECO:0000256" key="1">
    <source>
        <dbReference type="SAM" id="MobiDB-lite"/>
    </source>
</evidence>
<dbReference type="Gene3D" id="3.40.50.10910">
    <property type="entry name" value="Amidohydrolase"/>
    <property type="match status" value="1"/>
</dbReference>
<feature type="compositionally biased region" description="Low complexity" evidence="1">
    <location>
        <begin position="2299"/>
        <end position="2312"/>
    </location>
</feature>
<dbReference type="InterPro" id="IPR032466">
    <property type="entry name" value="Metal_Hydrolase"/>
</dbReference>
<feature type="compositionally biased region" description="Low complexity" evidence="1">
    <location>
        <begin position="2174"/>
        <end position="2190"/>
    </location>
</feature>
<dbReference type="InterPro" id="IPR001680">
    <property type="entry name" value="WD40_rpt"/>
</dbReference>
<dbReference type="Proteomes" id="UP000567179">
    <property type="component" value="Unassembled WGS sequence"/>
</dbReference>
<feature type="domain" description="Amidohydrolase-related" evidence="2">
    <location>
        <begin position="1196"/>
        <end position="1238"/>
    </location>
</feature>
<dbReference type="InterPro" id="IPR006680">
    <property type="entry name" value="Amidohydro-rel"/>
</dbReference>
<dbReference type="GO" id="GO:0016810">
    <property type="term" value="F:hydrolase activity, acting on carbon-nitrogen (but not peptide) bonds"/>
    <property type="evidence" value="ECO:0007669"/>
    <property type="project" value="InterPro"/>
</dbReference>
<gene>
    <name evidence="3" type="ORF">D9619_006062</name>
</gene>
<feature type="compositionally biased region" description="Basic and acidic residues" evidence="1">
    <location>
        <begin position="1750"/>
        <end position="1760"/>
    </location>
</feature>
<dbReference type="SUPFAM" id="SSF51338">
    <property type="entry name" value="Composite domain of metallo-dependent hydrolases"/>
    <property type="match status" value="1"/>
</dbReference>
<feature type="region of interest" description="Disordered" evidence="1">
    <location>
        <begin position="2165"/>
        <end position="2226"/>
    </location>
</feature>
<dbReference type="Gene3D" id="1.20.58.520">
    <property type="entry name" value="Amidohydrolase"/>
    <property type="match status" value="1"/>
</dbReference>
<dbReference type="InterPro" id="IPR011059">
    <property type="entry name" value="Metal-dep_hydrolase_composite"/>
</dbReference>
<dbReference type="EMBL" id="JAACJJ010000001">
    <property type="protein sequence ID" value="KAF5330745.1"/>
    <property type="molecule type" value="Genomic_DNA"/>
</dbReference>
<feature type="region of interest" description="Disordered" evidence="1">
    <location>
        <begin position="2668"/>
        <end position="2693"/>
    </location>
</feature>
<feature type="region of interest" description="Disordered" evidence="1">
    <location>
        <begin position="1555"/>
        <end position="1576"/>
    </location>
</feature>
<evidence type="ECO:0000313" key="3">
    <source>
        <dbReference type="EMBL" id="KAF5330745.1"/>
    </source>
</evidence>
<dbReference type="Gene3D" id="2.120.10.30">
    <property type="entry name" value="TolB, C-terminal domain"/>
    <property type="match status" value="1"/>
</dbReference>
<evidence type="ECO:0000259" key="2">
    <source>
        <dbReference type="Pfam" id="PF01979"/>
    </source>
</evidence>
<organism evidence="3 4">
    <name type="scientific">Psilocybe cf. subviscida</name>
    <dbReference type="NCBI Taxonomy" id="2480587"/>
    <lineage>
        <taxon>Eukaryota</taxon>
        <taxon>Fungi</taxon>
        <taxon>Dikarya</taxon>
        <taxon>Basidiomycota</taxon>
        <taxon>Agaricomycotina</taxon>
        <taxon>Agaricomycetes</taxon>
        <taxon>Agaricomycetidae</taxon>
        <taxon>Agaricales</taxon>
        <taxon>Agaricineae</taxon>
        <taxon>Strophariaceae</taxon>
        <taxon>Psilocybe</taxon>
    </lineage>
</organism>
<dbReference type="Gene3D" id="3.30.110.90">
    <property type="entry name" value="Amidohydrolase"/>
    <property type="match status" value="1"/>
</dbReference>